<evidence type="ECO:0000313" key="4">
    <source>
        <dbReference type="Proteomes" id="UP000199632"/>
    </source>
</evidence>
<proteinExistence type="predicted"/>
<evidence type="ECO:0000256" key="1">
    <source>
        <dbReference type="SAM" id="MobiDB-lite"/>
    </source>
</evidence>
<dbReference type="RefSeq" id="WP_090799577.1">
    <property type="nucleotide sequence ID" value="NZ_BOND01000001.1"/>
</dbReference>
<dbReference type="EMBL" id="FNQB01000003">
    <property type="protein sequence ID" value="SDZ49824.1"/>
    <property type="molecule type" value="Genomic_DNA"/>
</dbReference>
<accession>A0A1H3THU3</accession>
<keyword evidence="2" id="KW-0472">Membrane</keyword>
<gene>
    <name evidence="3" type="ORF">SAMN05421684_5796</name>
</gene>
<protein>
    <submittedName>
        <fullName evidence="3">Uncharacterized protein</fullName>
    </submittedName>
</protein>
<dbReference type="AlphaFoldDB" id="A0A1H3THU3"/>
<reference evidence="4" key="1">
    <citation type="submission" date="2016-10" db="EMBL/GenBank/DDBJ databases">
        <authorList>
            <person name="Varghese N."/>
            <person name="Submissions S."/>
        </authorList>
    </citation>
    <scope>NUCLEOTIDE SEQUENCE [LARGE SCALE GENOMIC DNA]</scope>
    <source>
        <strain evidence="4">DSM 44718</strain>
    </source>
</reference>
<feature type="region of interest" description="Disordered" evidence="1">
    <location>
        <begin position="86"/>
        <end position="183"/>
    </location>
</feature>
<feature type="transmembrane region" description="Helical" evidence="2">
    <location>
        <begin position="65"/>
        <end position="86"/>
    </location>
</feature>
<dbReference type="STRING" id="137265.SAMN05421684_5796"/>
<keyword evidence="4" id="KW-1185">Reference proteome</keyword>
<feature type="compositionally biased region" description="Pro residues" evidence="1">
    <location>
        <begin position="124"/>
        <end position="136"/>
    </location>
</feature>
<evidence type="ECO:0000256" key="2">
    <source>
        <dbReference type="SAM" id="Phobius"/>
    </source>
</evidence>
<name>A0A1H3THU3_9ACTN</name>
<evidence type="ECO:0000313" key="3">
    <source>
        <dbReference type="EMBL" id="SDZ49824.1"/>
    </source>
</evidence>
<keyword evidence="2" id="KW-0812">Transmembrane</keyword>
<organism evidence="3 4">
    <name type="scientific">Asanoa ishikariensis</name>
    <dbReference type="NCBI Taxonomy" id="137265"/>
    <lineage>
        <taxon>Bacteria</taxon>
        <taxon>Bacillati</taxon>
        <taxon>Actinomycetota</taxon>
        <taxon>Actinomycetes</taxon>
        <taxon>Micromonosporales</taxon>
        <taxon>Micromonosporaceae</taxon>
        <taxon>Asanoa</taxon>
    </lineage>
</organism>
<feature type="compositionally biased region" description="Polar residues" evidence="1">
    <location>
        <begin position="89"/>
        <end position="98"/>
    </location>
</feature>
<feature type="compositionally biased region" description="Gly residues" evidence="1">
    <location>
        <begin position="141"/>
        <end position="155"/>
    </location>
</feature>
<dbReference type="Proteomes" id="UP000199632">
    <property type="component" value="Unassembled WGS sequence"/>
</dbReference>
<keyword evidence="2" id="KW-1133">Transmembrane helix</keyword>
<sequence length="183" mass="18173">MTDRDPQLERMLEGGPLPPALAALRSPAHPAELRGEEAALAAFRAARASAPPAGRVRARVVGRALVVKVAVAGAVLAGGGLAVAAATGTLPSPSSTRPPATDQRAPGRPGGVVHEDRPTVAPHPATPPVTSAPPVSPGATPGNGNGNGWGRGHGTGKPSKSPKPTKKPKKSKEPKAPTEGSTG</sequence>